<dbReference type="Proteomes" id="UP000275024">
    <property type="component" value="Unassembled WGS sequence"/>
</dbReference>
<dbReference type="InterPro" id="IPR002397">
    <property type="entry name" value="Cyt_P450_B"/>
</dbReference>
<keyword evidence="6 7" id="KW-0503">Monooxygenase</keyword>
<proteinExistence type="inferred from homology"/>
<dbReference type="RefSeq" id="WP_120700631.1">
    <property type="nucleotide sequence ID" value="NZ_RBDX01000047.1"/>
</dbReference>
<dbReference type="EMBL" id="RBDX01000047">
    <property type="protein sequence ID" value="RKN03585.1"/>
    <property type="molecule type" value="Genomic_DNA"/>
</dbReference>
<reference evidence="10 11" key="1">
    <citation type="submission" date="2018-09" db="EMBL/GenBank/DDBJ databases">
        <title>Streptomyces sp. nov. DS1-2, an endophytic actinomycete isolated from roots of Dendrobium scabrilingue.</title>
        <authorList>
            <person name="Kuncharoen N."/>
            <person name="Kudo T."/>
            <person name="Ohkuma M."/>
            <person name="Yuki M."/>
            <person name="Tanasupawat S."/>
        </authorList>
    </citation>
    <scope>NUCLEOTIDE SEQUENCE [LARGE SCALE GENOMIC DNA]</scope>
    <source>
        <strain evidence="8 11">AZ1-7</strain>
        <strain evidence="9 10">DS1-2</strain>
    </source>
</reference>
<evidence type="ECO:0000256" key="7">
    <source>
        <dbReference type="RuleBase" id="RU000461"/>
    </source>
</evidence>
<organism evidence="8 11">
    <name type="scientific">Streptomyces radicis</name>
    <dbReference type="NCBI Taxonomy" id="1750517"/>
    <lineage>
        <taxon>Bacteria</taxon>
        <taxon>Bacillati</taxon>
        <taxon>Actinomycetota</taxon>
        <taxon>Actinomycetes</taxon>
        <taxon>Kitasatosporales</taxon>
        <taxon>Streptomycetaceae</taxon>
        <taxon>Streptomyces</taxon>
    </lineage>
</organism>
<dbReference type="GO" id="GO:0020037">
    <property type="term" value="F:heme binding"/>
    <property type="evidence" value="ECO:0007669"/>
    <property type="project" value="InterPro"/>
</dbReference>
<dbReference type="InterPro" id="IPR001128">
    <property type="entry name" value="Cyt_P450"/>
</dbReference>
<accession>A0A3A9VRC2</accession>
<dbReference type="PANTHER" id="PTHR46696">
    <property type="entry name" value="P450, PUTATIVE (EUROFUNG)-RELATED"/>
    <property type="match status" value="1"/>
</dbReference>
<dbReference type="SUPFAM" id="SSF48264">
    <property type="entry name" value="Cytochrome P450"/>
    <property type="match status" value="1"/>
</dbReference>
<keyword evidence="10" id="KW-1185">Reference proteome</keyword>
<sequence length="418" mass="46470">MTRDVLDLSALEPAYSIDPYPVYAESRGAAPIRRVTLRGLPGWLVTRYEDVERLFTDPRLSKDRVHTDPAIRKAAPWEFADESMGLSRHMLQLDPPEHTRLRRVVSAVFTARRVKALAPRVEQITDELLASFEARGNVELIEEFATPLPIVVIMGMLGIPLEDQHAFRAWTTTVMSGPDDPQDAVDAFGSIHRYLTELVDSRKAAAARSGSAATSEAEHRDLLDALIAVRDEDDGRLDDQELVAMLRLLLIAGTETTTNLIGNGVLALLRHPDQLDLLRGDLSLMENAVEEFLRYDGPLDITPARYATEDIAYGDVVIEAGDAVLLAIGAASRDPDHFDDPDRLDLRRADRRHMAFGHGVHYCLGAPLARLEGRIALTALLERCPDLKLSAADEELIWRQDPYVHGLRNLPLTFTAKV</sequence>
<dbReference type="PROSITE" id="PS00086">
    <property type="entry name" value="CYTOCHROME_P450"/>
    <property type="match status" value="1"/>
</dbReference>
<dbReference type="OrthoDB" id="5500002at2"/>
<evidence type="ECO:0000256" key="2">
    <source>
        <dbReference type="ARBA" id="ARBA00022617"/>
    </source>
</evidence>
<comment type="caution">
    <text evidence="8">The sequence shown here is derived from an EMBL/GenBank/DDBJ whole genome shotgun (WGS) entry which is preliminary data.</text>
</comment>
<comment type="similarity">
    <text evidence="1 7">Belongs to the cytochrome P450 family.</text>
</comment>
<evidence type="ECO:0000256" key="6">
    <source>
        <dbReference type="ARBA" id="ARBA00023033"/>
    </source>
</evidence>
<keyword evidence="2 7" id="KW-0349">Heme</keyword>
<dbReference type="GO" id="GO:0005506">
    <property type="term" value="F:iron ion binding"/>
    <property type="evidence" value="ECO:0007669"/>
    <property type="project" value="InterPro"/>
</dbReference>
<dbReference type="Proteomes" id="UP000268652">
    <property type="component" value="Unassembled WGS sequence"/>
</dbReference>
<dbReference type="FunFam" id="1.10.630.10:FF:000018">
    <property type="entry name" value="Cytochrome P450 monooxygenase"/>
    <property type="match status" value="1"/>
</dbReference>
<dbReference type="PRINTS" id="PR00359">
    <property type="entry name" value="BP450"/>
</dbReference>
<evidence type="ECO:0000313" key="9">
    <source>
        <dbReference type="EMBL" id="RKN13447.1"/>
    </source>
</evidence>
<evidence type="ECO:0000313" key="8">
    <source>
        <dbReference type="EMBL" id="RKN03585.1"/>
    </source>
</evidence>
<dbReference type="EMBL" id="RBDY01000047">
    <property type="protein sequence ID" value="RKN13447.1"/>
    <property type="molecule type" value="Genomic_DNA"/>
</dbReference>
<dbReference type="Pfam" id="PF00067">
    <property type="entry name" value="p450"/>
    <property type="match status" value="2"/>
</dbReference>
<evidence type="ECO:0000256" key="3">
    <source>
        <dbReference type="ARBA" id="ARBA00022723"/>
    </source>
</evidence>
<dbReference type="AlphaFoldDB" id="A0A3A9VRC2"/>
<keyword evidence="4 7" id="KW-0560">Oxidoreductase</keyword>
<keyword evidence="5 7" id="KW-0408">Iron</keyword>
<name>A0A3A9VRC2_9ACTN</name>
<dbReference type="InterPro" id="IPR017972">
    <property type="entry name" value="Cyt_P450_CS"/>
</dbReference>
<evidence type="ECO:0000313" key="10">
    <source>
        <dbReference type="Proteomes" id="UP000268652"/>
    </source>
</evidence>
<dbReference type="PANTHER" id="PTHR46696:SF1">
    <property type="entry name" value="CYTOCHROME P450 YJIB-RELATED"/>
    <property type="match status" value="1"/>
</dbReference>
<keyword evidence="3 7" id="KW-0479">Metal-binding</keyword>
<evidence type="ECO:0000256" key="4">
    <source>
        <dbReference type="ARBA" id="ARBA00023002"/>
    </source>
</evidence>
<evidence type="ECO:0000313" key="11">
    <source>
        <dbReference type="Proteomes" id="UP000275024"/>
    </source>
</evidence>
<evidence type="ECO:0000256" key="1">
    <source>
        <dbReference type="ARBA" id="ARBA00010617"/>
    </source>
</evidence>
<gene>
    <name evidence="9" type="ORF">D7318_31275</name>
    <name evidence="8" type="ORF">D7319_31280</name>
</gene>
<dbReference type="GO" id="GO:0016705">
    <property type="term" value="F:oxidoreductase activity, acting on paired donors, with incorporation or reduction of molecular oxygen"/>
    <property type="evidence" value="ECO:0007669"/>
    <property type="project" value="InterPro"/>
</dbReference>
<dbReference type="CDD" id="cd11029">
    <property type="entry name" value="CYP107-like"/>
    <property type="match status" value="1"/>
</dbReference>
<dbReference type="GO" id="GO:0004497">
    <property type="term" value="F:monooxygenase activity"/>
    <property type="evidence" value="ECO:0007669"/>
    <property type="project" value="UniProtKB-KW"/>
</dbReference>
<dbReference type="InterPro" id="IPR036396">
    <property type="entry name" value="Cyt_P450_sf"/>
</dbReference>
<evidence type="ECO:0000256" key="5">
    <source>
        <dbReference type="ARBA" id="ARBA00023004"/>
    </source>
</evidence>
<dbReference type="Gene3D" id="1.10.630.10">
    <property type="entry name" value="Cytochrome P450"/>
    <property type="match status" value="1"/>
</dbReference>
<protein>
    <submittedName>
        <fullName evidence="8">Cytochrome P450</fullName>
    </submittedName>
</protein>